<dbReference type="GO" id="GO:0005886">
    <property type="term" value="C:plasma membrane"/>
    <property type="evidence" value="ECO:0007669"/>
    <property type="project" value="UniProtKB-SubCell"/>
</dbReference>
<feature type="domain" description="Polysaccharide chain length determinant N-terminal" evidence="7">
    <location>
        <begin position="6"/>
        <end position="107"/>
    </location>
</feature>
<evidence type="ECO:0000259" key="7">
    <source>
        <dbReference type="Pfam" id="PF02706"/>
    </source>
</evidence>
<evidence type="ECO:0000313" key="8">
    <source>
        <dbReference type="EMBL" id="SMY17028.1"/>
    </source>
</evidence>
<proteinExistence type="predicted"/>
<dbReference type="InterPro" id="IPR003856">
    <property type="entry name" value="LPS_length_determ_N"/>
</dbReference>
<feature type="transmembrane region" description="Helical" evidence="6">
    <location>
        <begin position="22"/>
        <end position="40"/>
    </location>
</feature>
<dbReference type="Proteomes" id="UP000196485">
    <property type="component" value="Unassembled WGS sequence"/>
</dbReference>
<evidence type="ECO:0000313" key="9">
    <source>
        <dbReference type="Proteomes" id="UP000196485"/>
    </source>
</evidence>
<keyword evidence="2" id="KW-1003">Cell membrane</keyword>
<feature type="transmembrane region" description="Helical" evidence="6">
    <location>
        <begin position="310"/>
        <end position="330"/>
    </location>
</feature>
<evidence type="ECO:0000256" key="3">
    <source>
        <dbReference type="ARBA" id="ARBA00022692"/>
    </source>
</evidence>
<name>A0A1Y6L327_9GAMM</name>
<evidence type="ECO:0000256" key="1">
    <source>
        <dbReference type="ARBA" id="ARBA00004651"/>
    </source>
</evidence>
<evidence type="ECO:0000256" key="2">
    <source>
        <dbReference type="ARBA" id="ARBA00022475"/>
    </source>
</evidence>
<keyword evidence="3 6" id="KW-0812">Transmembrane</keyword>
<dbReference type="SUPFAM" id="SSF160355">
    <property type="entry name" value="Bacterial polysaccharide co-polymerase-like"/>
    <property type="match status" value="1"/>
</dbReference>
<evidence type="ECO:0000256" key="5">
    <source>
        <dbReference type="ARBA" id="ARBA00023136"/>
    </source>
</evidence>
<sequence length="341" mass="39180">MSHNEGLDIQELYKTLWKGKKIIVIFFIVFSFIGGAYSFYSQNLWNSSAIVYKSNDKNFINLKMQLSNLYLVLDNDNGKSNKIIDTDEIFNVFIKEFSSNKNKIKFILSNDILSKYKNKFSNDDAFVNYWVSKIKEQQSGNPKKAILYFQTENKKDSVALLNEYIKFINSIVTKKIINNVEDILKEHKATIDTNIKYLTKIAKEKINIALKKTQIELKIALAAGVKSPILLNDNNRLFSIQLGSKGLIEQENILRTMKDFNLFEPQLGIEKEKLKLLEDIDVNNINFNVNTVKVLIKSAPVNSKSISKRLFMSLVSAFIGILIGMLYVLVKNLYIRVSNEN</sequence>
<gene>
    <name evidence="8" type="primary">fepE</name>
    <name evidence="8" type="ORF">PAQU9191_02269</name>
</gene>
<evidence type="ECO:0000256" key="4">
    <source>
        <dbReference type="ARBA" id="ARBA00022989"/>
    </source>
</evidence>
<protein>
    <submittedName>
        <fullName evidence="8">Ferric enterobactin transport protein FepE</fullName>
    </submittedName>
</protein>
<dbReference type="EMBL" id="FYAH01000003">
    <property type="protein sequence ID" value="SMY17028.1"/>
    <property type="molecule type" value="Genomic_DNA"/>
</dbReference>
<dbReference type="AlphaFoldDB" id="A0A1Y6L327"/>
<keyword evidence="9" id="KW-1185">Reference proteome</keyword>
<keyword evidence="5 6" id="KW-0472">Membrane</keyword>
<dbReference type="Pfam" id="PF02706">
    <property type="entry name" value="Wzz"/>
    <property type="match status" value="1"/>
</dbReference>
<keyword evidence="4 6" id="KW-1133">Transmembrane helix</keyword>
<accession>A0A1Y6L327</accession>
<dbReference type="Gene3D" id="3.30.1890.10">
    <property type="entry name" value="FepE-like"/>
    <property type="match status" value="1"/>
</dbReference>
<reference evidence="9" key="1">
    <citation type="submission" date="2017-06" db="EMBL/GenBank/DDBJ databases">
        <authorList>
            <person name="Rodrigo-Torres L."/>
            <person name="Arahal R. D."/>
            <person name="Lucena T."/>
        </authorList>
    </citation>
    <scope>NUCLEOTIDE SEQUENCE [LARGE SCALE GENOMIC DNA]</scope>
    <source>
        <strain evidence="9">type strain: CECT 9192</strain>
    </source>
</reference>
<organism evidence="8 9">
    <name type="scientific">Photobacterium aquimaris</name>
    <dbReference type="NCBI Taxonomy" id="512643"/>
    <lineage>
        <taxon>Bacteria</taxon>
        <taxon>Pseudomonadati</taxon>
        <taxon>Pseudomonadota</taxon>
        <taxon>Gammaproteobacteria</taxon>
        <taxon>Vibrionales</taxon>
        <taxon>Vibrionaceae</taxon>
        <taxon>Photobacterium</taxon>
    </lineage>
</organism>
<dbReference type="RefSeq" id="WP_087820993.1">
    <property type="nucleotide sequence ID" value="NZ_FYAH01000003.1"/>
</dbReference>
<evidence type="ECO:0000256" key="6">
    <source>
        <dbReference type="SAM" id="Phobius"/>
    </source>
</evidence>
<comment type="subcellular location">
    <subcellularLocation>
        <location evidence="1">Cell membrane</location>
        <topology evidence="1">Multi-pass membrane protein</topology>
    </subcellularLocation>
</comment>